<dbReference type="GO" id="GO:0003700">
    <property type="term" value="F:DNA-binding transcription factor activity"/>
    <property type="evidence" value="ECO:0007669"/>
    <property type="project" value="TreeGrafter"/>
</dbReference>
<dbReference type="InterPro" id="IPR011075">
    <property type="entry name" value="TetR_C"/>
</dbReference>
<dbReference type="PANTHER" id="PTHR30055:SF148">
    <property type="entry name" value="TETR-FAMILY TRANSCRIPTIONAL REGULATOR"/>
    <property type="match status" value="1"/>
</dbReference>
<dbReference type="GO" id="GO:0000976">
    <property type="term" value="F:transcription cis-regulatory region binding"/>
    <property type="evidence" value="ECO:0007669"/>
    <property type="project" value="TreeGrafter"/>
</dbReference>
<keyword evidence="1" id="KW-0805">Transcription regulation</keyword>
<dbReference type="EMBL" id="BMUB01000001">
    <property type="protein sequence ID" value="GGU54152.1"/>
    <property type="molecule type" value="Genomic_DNA"/>
</dbReference>
<dbReference type="SUPFAM" id="SSF48498">
    <property type="entry name" value="Tetracyclin repressor-like, C-terminal domain"/>
    <property type="match status" value="1"/>
</dbReference>
<gene>
    <name evidence="6" type="ORF">GCM10010502_00220</name>
</gene>
<dbReference type="Gene3D" id="1.10.10.60">
    <property type="entry name" value="Homeodomain-like"/>
    <property type="match status" value="1"/>
</dbReference>
<proteinExistence type="predicted"/>
<comment type="caution">
    <text evidence="6">The sequence shown here is derived from an EMBL/GenBank/DDBJ whole genome shotgun (WGS) entry which is preliminary data.</text>
</comment>
<evidence type="ECO:0000313" key="7">
    <source>
        <dbReference type="Proteomes" id="UP000610124"/>
    </source>
</evidence>
<dbReference type="PROSITE" id="PS50977">
    <property type="entry name" value="HTH_TETR_2"/>
    <property type="match status" value="1"/>
</dbReference>
<evidence type="ECO:0000256" key="3">
    <source>
        <dbReference type="ARBA" id="ARBA00023163"/>
    </source>
</evidence>
<dbReference type="InterPro" id="IPR050109">
    <property type="entry name" value="HTH-type_TetR-like_transc_reg"/>
</dbReference>
<evidence type="ECO:0000256" key="1">
    <source>
        <dbReference type="ARBA" id="ARBA00023015"/>
    </source>
</evidence>
<dbReference type="Proteomes" id="UP000610124">
    <property type="component" value="Unassembled WGS sequence"/>
</dbReference>
<sequence>MRKPVTSGRTGIPRRRGDELEAAILDAVWAELVEHGYGRLTMDGIAARARTSKPVLYRRWPNRVELVMAALGRNAPDYQDPPDTGELRTDLLVFLRGLLHRFDDLPVDAVHGFLVDLMRDPELRRVFRAALTDGGPVETLSVMMHRAAERGEINPARLTPRVVALPLDLLRDTFMVGGEVASDQVIAEVLDEIVLPLLRAPSNG</sequence>
<protein>
    <submittedName>
        <fullName evidence="6">TetR family transcriptional regulator</fullName>
    </submittedName>
</protein>
<dbReference type="PANTHER" id="PTHR30055">
    <property type="entry name" value="HTH-TYPE TRANSCRIPTIONAL REGULATOR RUTR"/>
    <property type="match status" value="1"/>
</dbReference>
<evidence type="ECO:0000259" key="5">
    <source>
        <dbReference type="PROSITE" id="PS50977"/>
    </source>
</evidence>
<dbReference type="Gene3D" id="1.10.357.10">
    <property type="entry name" value="Tetracycline Repressor, domain 2"/>
    <property type="match status" value="1"/>
</dbReference>
<evidence type="ECO:0000256" key="2">
    <source>
        <dbReference type="ARBA" id="ARBA00023125"/>
    </source>
</evidence>
<feature type="domain" description="HTH tetR-type" evidence="5">
    <location>
        <begin position="18"/>
        <end position="78"/>
    </location>
</feature>
<evidence type="ECO:0000256" key="4">
    <source>
        <dbReference type="PROSITE-ProRule" id="PRU00335"/>
    </source>
</evidence>
<name>A0A8H9LKE9_KITAU</name>
<dbReference type="Pfam" id="PF16859">
    <property type="entry name" value="TetR_C_11"/>
    <property type="match status" value="1"/>
</dbReference>
<dbReference type="SUPFAM" id="SSF46689">
    <property type="entry name" value="Homeodomain-like"/>
    <property type="match status" value="1"/>
</dbReference>
<accession>A0A8H9LKE9</accession>
<evidence type="ECO:0000313" key="6">
    <source>
        <dbReference type="EMBL" id="GGU54152.1"/>
    </source>
</evidence>
<feature type="DNA-binding region" description="H-T-H motif" evidence="4">
    <location>
        <begin position="41"/>
        <end position="60"/>
    </location>
</feature>
<keyword evidence="2 4" id="KW-0238">DNA-binding</keyword>
<dbReference type="InterPro" id="IPR001647">
    <property type="entry name" value="HTH_TetR"/>
</dbReference>
<keyword evidence="3" id="KW-0804">Transcription</keyword>
<dbReference type="InterPro" id="IPR009057">
    <property type="entry name" value="Homeodomain-like_sf"/>
</dbReference>
<reference evidence="6 7" key="1">
    <citation type="journal article" date="2014" name="Int. J. Syst. Evol. Microbiol.">
        <title>Complete genome sequence of Corynebacterium casei LMG S-19264T (=DSM 44701T), isolated from a smear-ripened cheese.</title>
        <authorList>
            <consortium name="US DOE Joint Genome Institute (JGI-PGF)"/>
            <person name="Walter F."/>
            <person name="Albersmeier A."/>
            <person name="Kalinowski J."/>
            <person name="Ruckert C."/>
        </authorList>
    </citation>
    <scope>NUCLEOTIDE SEQUENCE [LARGE SCALE GENOMIC DNA]</scope>
    <source>
        <strain evidence="6 7">JCM 4434</strain>
    </source>
</reference>
<dbReference type="Pfam" id="PF00440">
    <property type="entry name" value="TetR_N"/>
    <property type="match status" value="1"/>
</dbReference>
<dbReference type="InterPro" id="IPR036271">
    <property type="entry name" value="Tet_transcr_reg_TetR-rel_C_sf"/>
</dbReference>
<dbReference type="AlphaFoldDB" id="A0A8H9LKE9"/>
<organism evidence="6 7">
    <name type="scientific">Kitasatospora aureofaciens</name>
    <name type="common">Streptomyces aureofaciens</name>
    <dbReference type="NCBI Taxonomy" id="1894"/>
    <lineage>
        <taxon>Bacteria</taxon>
        <taxon>Bacillati</taxon>
        <taxon>Actinomycetota</taxon>
        <taxon>Actinomycetes</taxon>
        <taxon>Kitasatosporales</taxon>
        <taxon>Streptomycetaceae</taxon>
        <taxon>Kitasatospora</taxon>
    </lineage>
</organism>